<feature type="transmembrane region" description="Helical" evidence="6">
    <location>
        <begin position="411"/>
        <end position="432"/>
    </location>
</feature>
<dbReference type="AlphaFoldDB" id="A0AA38RQM4"/>
<feature type="transmembrane region" description="Helical" evidence="6">
    <location>
        <begin position="198"/>
        <end position="217"/>
    </location>
</feature>
<gene>
    <name evidence="7" type="ORF">NKR23_g6191</name>
</gene>
<evidence type="ECO:0000313" key="7">
    <source>
        <dbReference type="EMBL" id="KAJ9144144.1"/>
    </source>
</evidence>
<sequence length="551" mass="61372">MDSAVDHDEHLYHGNEVIQQPRPSTDPNDPLNWAKWRKYLNLTLACLYCIFVWTDINIVTVTWGPMNDGDDLKNGFSYDYLNDSYASGCAALAIGSPLLIPFALKYGRRPVYVLSTLAQFAIAVWTAKLQTKGDLMAVNTLNCLFGSLAEVIVQMTVADVFFVHERGRMNSWYQWALAFGNLANIAGGYVTVNQGWRWVWWWMAIFFGISFIVYVFLFEETKFCHVYNGVDPIDLQDPIAVNSTTDGKPVLSDSKTQEATSASEERNHPHDVTVNPIAVNHHIYNVRIDQSIPLKSYRSRLALWSTSRSSLRGLFRHSFQPLMVWATIPSVFYFTLAYSITGSTQTIMITVLSEYLYDPPYNFTSAGVGLMSIPGFIGGSLGLLICGPLSDWGILYLAKKNKGIYEPEMRLWVIAAFVPFVPAGLLMFGIGLANGNSWPILAVGSGILAFGLSPANSIALTYLTDSYTNIIADTMVGITIIRNLVALTFVFSISPWVDGIGITNVYIMLAVLNTVILLSVVGFIYFGKRIRVHTAKSYAYYGQRQVDARAI</sequence>
<feature type="transmembrane region" description="Helical" evidence="6">
    <location>
        <begin position="505"/>
        <end position="526"/>
    </location>
</feature>
<keyword evidence="3 6" id="KW-1133">Transmembrane helix</keyword>
<dbReference type="InterPro" id="IPR036259">
    <property type="entry name" value="MFS_trans_sf"/>
</dbReference>
<dbReference type="EMBL" id="JANBVO010000017">
    <property type="protein sequence ID" value="KAJ9144144.1"/>
    <property type="molecule type" value="Genomic_DNA"/>
</dbReference>
<keyword evidence="2 6" id="KW-0812">Transmembrane</keyword>
<feature type="transmembrane region" description="Helical" evidence="6">
    <location>
        <begin position="175"/>
        <end position="192"/>
    </location>
</feature>
<reference evidence="7" key="1">
    <citation type="submission" date="2022-07" db="EMBL/GenBank/DDBJ databases">
        <title>Fungi with potential for degradation of polypropylene.</title>
        <authorList>
            <person name="Gostincar C."/>
        </authorList>
    </citation>
    <scope>NUCLEOTIDE SEQUENCE</scope>
    <source>
        <strain evidence="7">EXF-13308</strain>
    </source>
</reference>
<evidence type="ECO:0000256" key="3">
    <source>
        <dbReference type="ARBA" id="ARBA00022989"/>
    </source>
</evidence>
<accession>A0AA38RQM4</accession>
<evidence type="ECO:0000256" key="4">
    <source>
        <dbReference type="ARBA" id="ARBA00023136"/>
    </source>
</evidence>
<dbReference type="PANTHER" id="PTHR23502:SF50">
    <property type="entry name" value="TRANSPORTER, PUTATIVE (AFU_ORTHOLOGUE AFUA_5G00430)-RELATED"/>
    <property type="match status" value="1"/>
</dbReference>
<comment type="caution">
    <text evidence="7">The sequence shown here is derived from an EMBL/GenBank/DDBJ whole genome shotgun (WGS) entry which is preliminary data.</text>
</comment>
<dbReference type="Proteomes" id="UP001174694">
    <property type="component" value="Unassembled WGS sequence"/>
</dbReference>
<dbReference type="GO" id="GO:0022857">
    <property type="term" value="F:transmembrane transporter activity"/>
    <property type="evidence" value="ECO:0007669"/>
    <property type="project" value="InterPro"/>
</dbReference>
<keyword evidence="4 6" id="KW-0472">Membrane</keyword>
<keyword evidence="8" id="KW-1185">Reference proteome</keyword>
<dbReference type="PANTHER" id="PTHR23502">
    <property type="entry name" value="MAJOR FACILITATOR SUPERFAMILY"/>
    <property type="match status" value="1"/>
</dbReference>
<evidence type="ECO:0000256" key="6">
    <source>
        <dbReference type="SAM" id="Phobius"/>
    </source>
</evidence>
<evidence type="ECO:0000256" key="2">
    <source>
        <dbReference type="ARBA" id="ARBA00022692"/>
    </source>
</evidence>
<feature type="transmembrane region" description="Helical" evidence="6">
    <location>
        <begin position="39"/>
        <end position="64"/>
    </location>
</feature>
<feature type="transmembrane region" description="Helical" evidence="6">
    <location>
        <begin position="361"/>
        <end position="390"/>
    </location>
</feature>
<feature type="transmembrane region" description="Helical" evidence="6">
    <location>
        <begin position="84"/>
        <end position="104"/>
    </location>
</feature>
<dbReference type="Gene3D" id="1.20.1250.20">
    <property type="entry name" value="MFS general substrate transporter like domains"/>
    <property type="match status" value="1"/>
</dbReference>
<comment type="subcellular location">
    <subcellularLocation>
        <location evidence="1">Membrane</location>
        <topology evidence="1">Multi-pass membrane protein</topology>
    </subcellularLocation>
</comment>
<organism evidence="7 8">
    <name type="scientific">Pleurostoma richardsiae</name>
    <dbReference type="NCBI Taxonomy" id="41990"/>
    <lineage>
        <taxon>Eukaryota</taxon>
        <taxon>Fungi</taxon>
        <taxon>Dikarya</taxon>
        <taxon>Ascomycota</taxon>
        <taxon>Pezizomycotina</taxon>
        <taxon>Sordariomycetes</taxon>
        <taxon>Sordariomycetidae</taxon>
        <taxon>Calosphaeriales</taxon>
        <taxon>Pleurostomataceae</taxon>
        <taxon>Pleurostoma</taxon>
    </lineage>
</organism>
<protein>
    <submittedName>
        <fullName evidence="7">MFS general substrate transporter</fullName>
    </submittedName>
</protein>
<evidence type="ECO:0000313" key="8">
    <source>
        <dbReference type="Proteomes" id="UP001174694"/>
    </source>
</evidence>
<dbReference type="SUPFAM" id="SSF103473">
    <property type="entry name" value="MFS general substrate transporter"/>
    <property type="match status" value="1"/>
</dbReference>
<evidence type="ECO:0000256" key="5">
    <source>
        <dbReference type="SAM" id="MobiDB-lite"/>
    </source>
</evidence>
<feature type="compositionally biased region" description="Polar residues" evidence="5">
    <location>
        <begin position="253"/>
        <end position="262"/>
    </location>
</feature>
<feature type="region of interest" description="Disordered" evidence="5">
    <location>
        <begin position="244"/>
        <end position="268"/>
    </location>
</feature>
<feature type="transmembrane region" description="Helical" evidence="6">
    <location>
        <begin position="470"/>
        <end position="493"/>
    </location>
</feature>
<proteinExistence type="predicted"/>
<feature type="transmembrane region" description="Helical" evidence="6">
    <location>
        <begin position="111"/>
        <end position="127"/>
    </location>
</feature>
<feature type="transmembrane region" description="Helical" evidence="6">
    <location>
        <begin position="438"/>
        <end position="463"/>
    </location>
</feature>
<dbReference type="InterPro" id="IPR011701">
    <property type="entry name" value="MFS"/>
</dbReference>
<evidence type="ECO:0000256" key="1">
    <source>
        <dbReference type="ARBA" id="ARBA00004141"/>
    </source>
</evidence>
<feature type="transmembrane region" description="Helical" evidence="6">
    <location>
        <begin position="139"/>
        <end position="163"/>
    </location>
</feature>
<dbReference type="GO" id="GO:0005886">
    <property type="term" value="C:plasma membrane"/>
    <property type="evidence" value="ECO:0007669"/>
    <property type="project" value="TreeGrafter"/>
</dbReference>
<name>A0AA38RQM4_9PEZI</name>
<dbReference type="Pfam" id="PF07690">
    <property type="entry name" value="MFS_1"/>
    <property type="match status" value="1"/>
</dbReference>